<protein>
    <recommendedName>
        <fullName evidence="9">FAD-binding domain-containing protein</fullName>
    </recommendedName>
</protein>
<keyword evidence="2" id="KW-0285">Flavoprotein</keyword>
<feature type="domain" description="FAD-binding" evidence="5">
    <location>
        <begin position="8"/>
        <end position="385"/>
    </location>
</feature>
<dbReference type="InterPro" id="IPR036249">
    <property type="entry name" value="Thioredoxin-like_sf"/>
</dbReference>
<dbReference type="InterPro" id="IPR036188">
    <property type="entry name" value="FAD/NAD-bd_sf"/>
</dbReference>
<comment type="similarity">
    <text evidence="1">Belongs to the PheA/TfdB FAD monooxygenase family.</text>
</comment>
<keyword evidence="3" id="KW-0274">FAD</keyword>
<dbReference type="RefSeq" id="XP_033425985.1">
    <property type="nucleotide sequence ID" value="XM_033572670.1"/>
</dbReference>
<dbReference type="GO" id="GO:0071949">
    <property type="term" value="F:FAD binding"/>
    <property type="evidence" value="ECO:0007669"/>
    <property type="project" value="InterPro"/>
</dbReference>
<proteinExistence type="inferred from homology"/>
<comment type="caution">
    <text evidence="7">The sequence shown here is derived from an EMBL/GenBank/DDBJ whole genome shotgun (WGS) entry which is preliminary data.</text>
</comment>
<dbReference type="OrthoDB" id="1716816at2759"/>
<dbReference type="GeneID" id="54330759"/>
<evidence type="ECO:0000256" key="2">
    <source>
        <dbReference type="ARBA" id="ARBA00022630"/>
    </source>
</evidence>
<evidence type="ECO:0000259" key="5">
    <source>
        <dbReference type="Pfam" id="PF01494"/>
    </source>
</evidence>
<dbReference type="Gene3D" id="3.30.9.10">
    <property type="entry name" value="D-Amino Acid Oxidase, subunit A, domain 2"/>
    <property type="match status" value="1"/>
</dbReference>
<reference evidence="7 8" key="1">
    <citation type="submission" date="2019-08" db="EMBL/GenBank/DDBJ databases">
        <title>The genome sequence of a newly discovered highly antifungal drug resistant Aspergillus species, Aspergillus tanneri NIH 1004.</title>
        <authorList>
            <person name="Mounaud S."/>
            <person name="Singh I."/>
            <person name="Joardar V."/>
            <person name="Pakala S."/>
            <person name="Pakala S."/>
            <person name="Venepally P."/>
            <person name="Chung J.K."/>
            <person name="Losada L."/>
            <person name="Nierman W.C."/>
        </authorList>
    </citation>
    <scope>NUCLEOTIDE SEQUENCE [LARGE SCALE GENOMIC DNA]</scope>
    <source>
        <strain evidence="7 8">NIH1004</strain>
    </source>
</reference>
<dbReference type="Gene3D" id="3.50.50.60">
    <property type="entry name" value="FAD/NAD(P)-binding domain"/>
    <property type="match status" value="1"/>
</dbReference>
<dbReference type="Proteomes" id="UP000324241">
    <property type="component" value="Unassembled WGS sequence"/>
</dbReference>
<organism evidence="7 8">
    <name type="scientific">Aspergillus tanneri</name>
    <dbReference type="NCBI Taxonomy" id="1220188"/>
    <lineage>
        <taxon>Eukaryota</taxon>
        <taxon>Fungi</taxon>
        <taxon>Dikarya</taxon>
        <taxon>Ascomycota</taxon>
        <taxon>Pezizomycotina</taxon>
        <taxon>Eurotiomycetes</taxon>
        <taxon>Eurotiomycetidae</taxon>
        <taxon>Eurotiales</taxon>
        <taxon>Aspergillaceae</taxon>
        <taxon>Aspergillus</taxon>
        <taxon>Aspergillus subgen. Circumdati</taxon>
    </lineage>
</organism>
<dbReference type="SUPFAM" id="SSF52833">
    <property type="entry name" value="Thioredoxin-like"/>
    <property type="match status" value="1"/>
</dbReference>
<dbReference type="GO" id="GO:0016709">
    <property type="term" value="F:oxidoreductase activity, acting on paired donors, with incorporation or reduction of molecular oxygen, NAD(P)H as one donor, and incorporation of one atom of oxygen"/>
    <property type="evidence" value="ECO:0007669"/>
    <property type="project" value="UniProtKB-ARBA"/>
</dbReference>
<dbReference type="InterPro" id="IPR050641">
    <property type="entry name" value="RIFMO-like"/>
</dbReference>
<dbReference type="InterPro" id="IPR002938">
    <property type="entry name" value="FAD-bd"/>
</dbReference>
<dbReference type="VEuPathDB" id="FungiDB:EYZ11_012393"/>
<accession>A0A5M9MMI2</accession>
<dbReference type="InterPro" id="IPR012941">
    <property type="entry name" value="Phe_hydrox_C_dim_dom"/>
</dbReference>
<dbReference type="InterPro" id="IPR038220">
    <property type="entry name" value="PHOX_C_sf"/>
</dbReference>
<keyword evidence="4" id="KW-0560">Oxidoreductase</keyword>
<evidence type="ECO:0000256" key="3">
    <source>
        <dbReference type="ARBA" id="ARBA00022827"/>
    </source>
</evidence>
<dbReference type="Pfam" id="PF01494">
    <property type="entry name" value="FAD_binding_3"/>
    <property type="match status" value="1"/>
</dbReference>
<dbReference type="PRINTS" id="PR00420">
    <property type="entry name" value="RNGMNOXGNASE"/>
</dbReference>
<gene>
    <name evidence="7" type="ORF">ATNIH1004_008057</name>
</gene>
<dbReference type="VEuPathDB" id="FungiDB:EYZ11_012392"/>
<dbReference type="PANTHER" id="PTHR43004">
    <property type="entry name" value="TRK SYSTEM POTASSIUM UPTAKE PROTEIN"/>
    <property type="match status" value="1"/>
</dbReference>
<evidence type="ECO:0000259" key="6">
    <source>
        <dbReference type="Pfam" id="PF07976"/>
    </source>
</evidence>
<evidence type="ECO:0000313" key="8">
    <source>
        <dbReference type="Proteomes" id="UP000324241"/>
    </source>
</evidence>
<dbReference type="EMBL" id="QUQM01000007">
    <property type="protein sequence ID" value="KAA8646624.1"/>
    <property type="molecule type" value="Genomic_DNA"/>
</dbReference>
<evidence type="ECO:0000313" key="7">
    <source>
        <dbReference type="EMBL" id="KAA8646624.1"/>
    </source>
</evidence>
<dbReference type="SUPFAM" id="SSF51905">
    <property type="entry name" value="FAD/NAD(P)-binding domain"/>
    <property type="match status" value="1"/>
</dbReference>
<sequence>MGSRSDYVDVLIVGAGPAGLTAANCFLGSRLNVRIIDKKDGIVEAGKADGLKSISLEVLDSFGIGDSIRNEAHRVEEITLWNSDLAGGLSRACIIPDRIPELGKPREVSLHQGRIGHHMIQNLHKRSSIEVEWRKQPVHMDIDLDQVDNPEAYPITVSLETSEDGSDPGLLWQPMHAQQDSIVKETIHAKYVLGCDGARSWIRQRLGISFIGDLTDSTWGVMDIVPKTSFPDIRKVAVIHSSKGTVMSVPREDRLVRFYIQIDAVNPDAASGLARHDLKVDDLLDAARAIMFPYTMEAAECAWWSAYRVGQRVANEFARHDRVFLAGDSVHTHSPKAGQGMNTSIQDAYNIGWKLRACLEHQCGREILATYESERKPVAEALINFDRDYLKHFAKQHASNHADFLDAYLKGQRFTTGIGIRYPPSLLITEDVDVQSLQRGLVPGLRLPDFQVVNQSDGVPIRIHQRLRADGKFRILVFPGDVSQEYTMSRLNQFGGWLAKSKLDVEVSLPQGGSGEFFIETITIHSARRADVELEDFHEAFHPWSSRWGWNYWNVYADDESYHDGHGEAYQRCGLDRNHDCVAVVRPDGYISVVCDLENTEAVASFFDTLQPIKAVRPRI</sequence>
<dbReference type="Pfam" id="PF07976">
    <property type="entry name" value="Phe_hydrox_dim"/>
    <property type="match status" value="1"/>
</dbReference>
<feature type="domain" description="Phenol hydroxylase-like C-terminal dimerisation" evidence="6">
    <location>
        <begin position="420"/>
        <end position="610"/>
    </location>
</feature>
<dbReference type="CDD" id="cd02979">
    <property type="entry name" value="PHOX_C"/>
    <property type="match status" value="1"/>
</dbReference>
<dbReference type="PANTHER" id="PTHR43004:SF16">
    <property type="entry name" value="PHENOL 2-MONOOXYGENASE FSQG"/>
    <property type="match status" value="1"/>
</dbReference>
<dbReference type="SUPFAM" id="SSF54373">
    <property type="entry name" value="FAD-linked reductases, C-terminal domain"/>
    <property type="match status" value="1"/>
</dbReference>
<evidence type="ECO:0008006" key="9">
    <source>
        <dbReference type="Google" id="ProtNLM"/>
    </source>
</evidence>
<dbReference type="Gene3D" id="3.40.30.20">
    <property type="match status" value="1"/>
</dbReference>
<name>A0A5M9MMI2_9EURO</name>
<evidence type="ECO:0000256" key="4">
    <source>
        <dbReference type="ARBA" id="ARBA00023002"/>
    </source>
</evidence>
<evidence type="ECO:0000256" key="1">
    <source>
        <dbReference type="ARBA" id="ARBA00007801"/>
    </source>
</evidence>
<dbReference type="AlphaFoldDB" id="A0A5M9MMI2"/>